<keyword evidence="9" id="KW-0539">Nucleus</keyword>
<comment type="catalytic activity">
    <reaction evidence="11">
        <text>pretRNA = a 3'-half-tRNA molecule with a 5'-OH end + a 5'-half-tRNA molecule with a 2',3'-cyclic phosphate end + an intron with a 2',3'-cyclic phosphate and a 5'-hydroxyl terminus.</text>
        <dbReference type="EC" id="4.6.1.16"/>
    </reaction>
</comment>
<accession>A0A1I7RR06</accession>
<dbReference type="eggNOG" id="KOG3448">
    <property type="taxonomic scope" value="Eukaryota"/>
</dbReference>
<dbReference type="GO" id="GO:0071011">
    <property type="term" value="C:precatalytic spliceosome"/>
    <property type="evidence" value="ECO:0007669"/>
    <property type="project" value="TreeGrafter"/>
</dbReference>
<dbReference type="GO" id="GO:0006388">
    <property type="term" value="P:tRNA splicing, via endonucleolytic cleavage and ligation"/>
    <property type="evidence" value="ECO:0007669"/>
    <property type="project" value="InterPro"/>
</dbReference>
<name>A0A1I7RR06_BURXY</name>
<dbReference type="SUPFAM" id="SSF50182">
    <property type="entry name" value="Sm-like ribonucleoproteins"/>
    <property type="match status" value="2"/>
</dbReference>
<dbReference type="GO" id="GO:0005688">
    <property type="term" value="C:U6 snRNP"/>
    <property type="evidence" value="ECO:0007669"/>
    <property type="project" value="TreeGrafter"/>
</dbReference>
<organism evidence="16 17">
    <name type="scientific">Bursaphelenchus xylophilus</name>
    <name type="common">Pinewood nematode worm</name>
    <name type="synonym">Aphelenchoides xylophilus</name>
    <dbReference type="NCBI Taxonomy" id="6326"/>
    <lineage>
        <taxon>Eukaryota</taxon>
        <taxon>Metazoa</taxon>
        <taxon>Ecdysozoa</taxon>
        <taxon>Nematoda</taxon>
        <taxon>Chromadorea</taxon>
        <taxon>Rhabditida</taxon>
        <taxon>Tylenchina</taxon>
        <taxon>Tylenchomorpha</taxon>
        <taxon>Aphelenchoidea</taxon>
        <taxon>Aphelenchoididae</taxon>
        <taxon>Bursaphelenchus</taxon>
    </lineage>
</organism>
<dbReference type="GO" id="GO:0071013">
    <property type="term" value="C:catalytic step 2 spliceosome"/>
    <property type="evidence" value="ECO:0007669"/>
    <property type="project" value="TreeGrafter"/>
</dbReference>
<dbReference type="SUPFAM" id="SSF53032">
    <property type="entry name" value="tRNA-intron endonuclease catalytic domain-like"/>
    <property type="match status" value="2"/>
</dbReference>
<dbReference type="EC" id="4.6.1.16" evidence="4"/>
<evidence type="ECO:0000256" key="1">
    <source>
        <dbReference type="ARBA" id="ARBA00004123"/>
    </source>
</evidence>
<dbReference type="WBParaSite" id="BXY_0315100.1">
    <property type="protein sequence ID" value="BXY_0315100.1"/>
    <property type="gene ID" value="BXY_0315100"/>
</dbReference>
<keyword evidence="5" id="KW-0507">mRNA processing</keyword>
<dbReference type="GO" id="GO:0000398">
    <property type="term" value="P:mRNA splicing, via spliceosome"/>
    <property type="evidence" value="ECO:0007669"/>
    <property type="project" value="TreeGrafter"/>
</dbReference>
<evidence type="ECO:0000256" key="3">
    <source>
        <dbReference type="ARBA" id="ARBA00008078"/>
    </source>
</evidence>
<dbReference type="SMART" id="SM00651">
    <property type="entry name" value="Sm"/>
    <property type="match status" value="2"/>
</dbReference>
<evidence type="ECO:0000256" key="7">
    <source>
        <dbReference type="ARBA" id="ARBA00022884"/>
    </source>
</evidence>
<evidence type="ECO:0000256" key="10">
    <source>
        <dbReference type="ARBA" id="ARBA00023274"/>
    </source>
</evidence>
<evidence type="ECO:0000313" key="17">
    <source>
        <dbReference type="WBParaSite" id="BXY_0315100.1"/>
    </source>
</evidence>
<dbReference type="InterPro" id="IPR006677">
    <property type="entry name" value="tRNA_intron_Endonuc_cat-like"/>
</dbReference>
<dbReference type="Gene3D" id="3.40.1350.10">
    <property type="match status" value="2"/>
</dbReference>
<evidence type="ECO:0000259" key="15">
    <source>
        <dbReference type="PROSITE" id="PS52002"/>
    </source>
</evidence>
<dbReference type="eggNOG" id="KOG4133">
    <property type="taxonomic scope" value="Eukaryota"/>
</dbReference>
<reference evidence="17" key="1">
    <citation type="submission" date="2016-11" db="UniProtKB">
        <authorList>
            <consortium name="WormBaseParasite"/>
        </authorList>
    </citation>
    <scope>IDENTIFICATION</scope>
</reference>
<proteinExistence type="inferred from homology"/>
<keyword evidence="10" id="KW-0687">Ribonucleoprotein</keyword>
<dbReference type="GO" id="GO:0046540">
    <property type="term" value="C:U4/U6 x U5 tri-snRNP complex"/>
    <property type="evidence" value="ECO:0007669"/>
    <property type="project" value="TreeGrafter"/>
</dbReference>
<dbReference type="GO" id="GO:1990726">
    <property type="term" value="C:Lsm1-7-Pat1 complex"/>
    <property type="evidence" value="ECO:0007669"/>
    <property type="project" value="TreeGrafter"/>
</dbReference>
<dbReference type="AlphaFoldDB" id="A0A1I7RR06"/>
<dbReference type="Proteomes" id="UP000095284">
    <property type="component" value="Unplaced"/>
</dbReference>
<feature type="domain" description="Sm" evidence="15">
    <location>
        <begin position="302"/>
        <end position="376"/>
    </location>
</feature>
<dbReference type="FunFam" id="2.30.30.100:FF:000009">
    <property type="entry name" value="U6 snRNA-associated Sm-like protein LSm2"/>
    <property type="match status" value="2"/>
</dbReference>
<feature type="domain" description="Sm" evidence="15">
    <location>
        <begin position="666"/>
        <end position="740"/>
    </location>
</feature>
<dbReference type="CDD" id="cd22363">
    <property type="entry name" value="tRNA-intron_lyase_C"/>
    <property type="match status" value="2"/>
</dbReference>
<dbReference type="PANTHER" id="PTHR13829">
    <property type="entry name" value="SNRNP CORE PROTEIN FAMILY MEMBER"/>
    <property type="match status" value="1"/>
</dbReference>
<dbReference type="CDD" id="cd01725">
    <property type="entry name" value="LSm2"/>
    <property type="match status" value="2"/>
</dbReference>
<dbReference type="PANTHER" id="PTHR13829:SF2">
    <property type="entry name" value="U6 SNRNA-ASSOCIATED SM-LIKE PROTEIN LSM2"/>
    <property type="match status" value="1"/>
</dbReference>
<sequence length="762" mass="86838">MFCSEGKKVNVDIIGNEFVCFDCDGFANLLEYCRIVGSSLNEEKRSADGNFCPIYLLAEQVQVLVEAGMVTVRKVRNFDGLSDEPCSSTTSGNTNLEELRIRAVDIAKKRELKNRKRKLLGDNVPAKVLRIKKADMKEMNDVIVDELEIEKVFQELKHQKVTVPDDVIRVCYGCPLDCYEMISAEDIPFPDDIDYRARLTVFRDLWRKGFYLTSGQKFGCDYLAYEKSPGEEHSRFMVYCKRSEDSIYPLDVLSLSRVAGQVGKAVLLAVVTSNSVIPSYVEMNWWKVIFSSSHSIPLFSMLFFSFFKSLVGREVIVELKNDLSICGTLHSVDQYLNVKLIDITVQDQEKFPHMISVKNCFVRGSVVRYIHLPTDGIDTNLLQDATRKEILQSRQQAKIVGSSLNEEKRSADGNFCPIYLLAEQVQVLVEAGMVTVRKVRNFDGLSDEPCSSTTSGNTNLEELRIRAVDIAKKRELKNRKRKLLGDNVPAKVLRIKKADMKEMNDVIVDELEIEKVFQELKHQKVTVPDDVIRVCYGCPLDCYEMISAEDIPFPDDIDYRARLTVFRDLWRKGFYLTSGQKFGCDYLAYEKSPGEEHSRFMVYCKRSEDSIYPLDVLSLSRVAGQVGKAVLLAVVTSNSVIPSYVEMNWWKVIFSSSHSIPLFSMLFFSFFKSLVGREVIVELKNDLSICGTLHSVDQYLNVKLIDITVQDQEKFPHMISVKNCFVRGSVVRYIHLPTDGIDTNLLQDATRKEILQSRQQAK</sequence>
<dbReference type="Pfam" id="PF01423">
    <property type="entry name" value="LSM"/>
    <property type="match status" value="2"/>
</dbReference>
<comment type="similarity">
    <text evidence="3">Belongs to the tRNA-intron endonuclease family.</text>
</comment>
<evidence type="ECO:0000256" key="13">
    <source>
        <dbReference type="ARBA" id="ARBA00083055"/>
    </source>
</evidence>
<dbReference type="PROSITE" id="PS52002">
    <property type="entry name" value="SM"/>
    <property type="match status" value="2"/>
</dbReference>
<evidence type="ECO:0000256" key="6">
    <source>
        <dbReference type="ARBA" id="ARBA00022728"/>
    </source>
</evidence>
<evidence type="ECO:0000256" key="2">
    <source>
        <dbReference type="ARBA" id="ARBA00006850"/>
    </source>
</evidence>
<dbReference type="GO" id="GO:0000932">
    <property type="term" value="C:P-body"/>
    <property type="evidence" value="ECO:0007669"/>
    <property type="project" value="TreeGrafter"/>
</dbReference>
<keyword evidence="6" id="KW-0747">Spliceosome</keyword>
<evidence type="ECO:0000256" key="8">
    <source>
        <dbReference type="ARBA" id="ARBA00023187"/>
    </source>
</evidence>
<dbReference type="GO" id="GO:0003723">
    <property type="term" value="F:RNA binding"/>
    <property type="evidence" value="ECO:0007669"/>
    <property type="project" value="UniProtKB-KW"/>
</dbReference>
<dbReference type="InterPro" id="IPR047575">
    <property type="entry name" value="Sm"/>
</dbReference>
<dbReference type="InterPro" id="IPR036167">
    <property type="entry name" value="tRNA_intron_Endo_cat-like_sf"/>
</dbReference>
<keyword evidence="8" id="KW-0508">mRNA splicing</keyword>
<dbReference type="Pfam" id="PF01974">
    <property type="entry name" value="tRNA_int_endo"/>
    <property type="match status" value="2"/>
</dbReference>
<dbReference type="GO" id="GO:0000213">
    <property type="term" value="F:tRNA-intron lyase activity"/>
    <property type="evidence" value="ECO:0007669"/>
    <property type="project" value="UniProtKB-EC"/>
</dbReference>
<comment type="similarity">
    <text evidence="2">Belongs to the snRNP Sm proteins family.</text>
</comment>
<dbReference type="InterPro" id="IPR010920">
    <property type="entry name" value="LSM_dom_sf"/>
</dbReference>
<keyword evidence="7" id="KW-0694">RNA-binding</keyword>
<evidence type="ECO:0000256" key="4">
    <source>
        <dbReference type="ARBA" id="ARBA00012573"/>
    </source>
</evidence>
<dbReference type="InterPro" id="IPR016654">
    <property type="entry name" value="U6_snRNA_Lsm2"/>
</dbReference>
<protein>
    <recommendedName>
        <fullName evidence="12">U6 snRNA-associated Sm-like protein LSm2</fullName>
        <ecNumber evidence="4">4.6.1.16</ecNumber>
    </recommendedName>
    <alternativeName>
        <fullName evidence="13">Protein G7b</fullName>
    </alternativeName>
    <alternativeName>
        <fullName evidence="14">snRNP core Sm-like protein Sm-x5</fullName>
    </alternativeName>
</protein>
<evidence type="ECO:0000256" key="14">
    <source>
        <dbReference type="ARBA" id="ARBA00083963"/>
    </source>
</evidence>
<dbReference type="InterPro" id="IPR001163">
    <property type="entry name" value="Sm_dom_euk/arc"/>
</dbReference>
<evidence type="ECO:0000256" key="12">
    <source>
        <dbReference type="ARBA" id="ARBA00067755"/>
    </source>
</evidence>
<evidence type="ECO:0000256" key="9">
    <source>
        <dbReference type="ARBA" id="ARBA00023242"/>
    </source>
</evidence>
<comment type="subcellular location">
    <subcellularLocation>
        <location evidence="1">Nucleus</location>
    </subcellularLocation>
</comment>
<evidence type="ECO:0000313" key="16">
    <source>
        <dbReference type="Proteomes" id="UP000095284"/>
    </source>
</evidence>
<dbReference type="Gene3D" id="2.30.30.100">
    <property type="match status" value="2"/>
</dbReference>
<evidence type="ECO:0000256" key="5">
    <source>
        <dbReference type="ARBA" id="ARBA00022664"/>
    </source>
</evidence>
<evidence type="ECO:0000256" key="11">
    <source>
        <dbReference type="ARBA" id="ARBA00034031"/>
    </source>
</evidence>
<dbReference type="InterPro" id="IPR011856">
    <property type="entry name" value="tRNA_endonuc-like_dom_sf"/>
</dbReference>